<evidence type="ECO:0000313" key="3">
    <source>
        <dbReference type="Proteomes" id="UP000053095"/>
    </source>
</evidence>
<sequence>MPGMSDDEGDSRTASVGQARSQSNRSPSTSGKKKSRKSKKSAKKDLQDFVPQGAKFSTTPLEVDPENSTSSSGSDSSNSDNETEQNTNKRRKTNAPAINWNQASRSAIRTTLGAKPAAAAVKTQAKSAFDAVNDKFFRSRSASISEEEAPSKDNAGTIKPSPKADQEHKTYFVDDSDASDSGEVSEGDDSMMLNIGQQSNGHGLDGAEDDVVDLSTPPFVVDTLPSAQINQPDTQETGSVLSEPSITQLPPQSKAEAFAEFAASYTTSPAILADLKVKDLEIQARFFFYNSNIKELDLTRPISCTECLQEGHLSFVCPTKEVRHPYI</sequence>
<proteinExistence type="predicted"/>
<evidence type="ECO:0000256" key="1">
    <source>
        <dbReference type="SAM" id="MobiDB-lite"/>
    </source>
</evidence>
<dbReference type="AlphaFoldDB" id="A0A510NWF7"/>
<organism evidence="2 3">
    <name type="scientific">Talaromyces pinophilus</name>
    <name type="common">Penicillium pinophilum</name>
    <dbReference type="NCBI Taxonomy" id="128442"/>
    <lineage>
        <taxon>Eukaryota</taxon>
        <taxon>Fungi</taxon>
        <taxon>Dikarya</taxon>
        <taxon>Ascomycota</taxon>
        <taxon>Pezizomycotina</taxon>
        <taxon>Eurotiomycetes</taxon>
        <taxon>Eurotiomycetidae</taxon>
        <taxon>Eurotiales</taxon>
        <taxon>Trichocomaceae</taxon>
        <taxon>Talaromyces</taxon>
        <taxon>Talaromyces sect. Talaromyces</taxon>
    </lineage>
</organism>
<dbReference type="EMBL" id="DF933814">
    <property type="protein sequence ID" value="GAM36314.1"/>
    <property type="molecule type" value="Genomic_DNA"/>
</dbReference>
<gene>
    <name evidence="2" type="ORF">TCE0_018f05307</name>
</gene>
<feature type="region of interest" description="Disordered" evidence="1">
    <location>
        <begin position="1"/>
        <end position="103"/>
    </location>
</feature>
<accession>A0A510NWF7</accession>
<feature type="compositionally biased region" description="Basic and acidic residues" evidence="1">
    <location>
        <begin position="162"/>
        <end position="172"/>
    </location>
</feature>
<feature type="region of interest" description="Disordered" evidence="1">
    <location>
        <begin position="141"/>
        <end position="191"/>
    </location>
</feature>
<feature type="compositionally biased region" description="Low complexity" evidence="1">
    <location>
        <begin position="66"/>
        <end position="86"/>
    </location>
</feature>
<feature type="compositionally biased region" description="Acidic residues" evidence="1">
    <location>
        <begin position="174"/>
        <end position="189"/>
    </location>
</feature>
<feature type="compositionally biased region" description="Polar residues" evidence="1">
    <location>
        <begin position="12"/>
        <end position="25"/>
    </location>
</feature>
<reference evidence="3" key="1">
    <citation type="journal article" date="2015" name="Genome Announc.">
        <title>Draft genome sequence of Talaromyces cellulolyticus strain Y-94, a source of lignocellulosic biomass-degrading enzymes.</title>
        <authorList>
            <person name="Fujii T."/>
            <person name="Koike H."/>
            <person name="Sawayama S."/>
            <person name="Yano S."/>
            <person name="Inoue H."/>
        </authorList>
    </citation>
    <scope>NUCLEOTIDE SEQUENCE [LARGE SCALE GENOMIC DNA]</scope>
    <source>
        <strain evidence="3">Y-94</strain>
    </source>
</reference>
<protein>
    <submittedName>
        <fullName evidence="2">Zinc knuckle domain protein</fullName>
    </submittedName>
</protein>
<evidence type="ECO:0000313" key="2">
    <source>
        <dbReference type="EMBL" id="GAM36314.1"/>
    </source>
</evidence>
<dbReference type="Proteomes" id="UP000053095">
    <property type="component" value="Unassembled WGS sequence"/>
</dbReference>
<keyword evidence="3" id="KW-1185">Reference proteome</keyword>
<name>A0A510NWF7_TALPI</name>
<feature type="compositionally biased region" description="Basic residues" evidence="1">
    <location>
        <begin position="31"/>
        <end position="42"/>
    </location>
</feature>